<dbReference type="STRING" id="1223802.SUTH_02787"/>
<keyword evidence="2" id="KW-0812">Transmembrane</keyword>
<evidence type="ECO:0000313" key="3">
    <source>
        <dbReference type="EMBL" id="BAO30566.1"/>
    </source>
</evidence>
<evidence type="ECO:0000256" key="2">
    <source>
        <dbReference type="SAM" id="Phobius"/>
    </source>
</evidence>
<feature type="transmembrane region" description="Helical" evidence="2">
    <location>
        <begin position="258"/>
        <end position="281"/>
    </location>
</feature>
<feature type="transmembrane region" description="Helical" evidence="2">
    <location>
        <begin position="154"/>
        <end position="173"/>
    </location>
</feature>
<protein>
    <submittedName>
        <fullName evidence="3">Uncharacterized protein</fullName>
    </submittedName>
</protein>
<proteinExistence type="predicted"/>
<dbReference type="Proteomes" id="UP000031637">
    <property type="component" value="Chromosome"/>
</dbReference>
<feature type="transmembrane region" description="Helical" evidence="2">
    <location>
        <begin position="392"/>
        <end position="411"/>
    </location>
</feature>
<sequence length="511" mass="56747">MQRLLAIDEANSARAPDGLTAATLLYLALPHLIFLAGWLRPAAAIPMLALTLLAVAQFLRRDDMRWSMPQSAGTSVMIIVLGFAWASLGGAGHFFHANPDWVMRDKVLGDLTFSDWPPAYNVIDGQPHILRSAIGFFLPAAIVGKLAGIGSVDLALYLYTALGCSLFLLLLPLPTRPSRLLLGLLLVAVFFSGMDYLGAVMSSGSAPIFPLRLEWWVPFCYPSFTGQMYWAPNHAIPIWLVATLFYRHWGHRAWPALFLILLPLTVIWTPFVVIGILPFLALATLRWFAQGLCFADSRITLWQIVAAVLTTWLTVRLMTLDIAAIPSAPTTAVAPKPDNLILDYLLFILMEFAILALLLARNLRHSYGLFWLACAILTLLPLYNYGPSNDMLLRLSTPCLVFLLLLTLDQIQHWVSRRSFPRSAWAIGIVLLIGANTPFNEMWRALFFKRVAPNYGRSLVEENRNVEPPHYVGRLDRPDLLAVLRTPTLVPKAAERNPQALGGAAPSPKPE</sequence>
<dbReference type="AlphaFoldDB" id="W0SIW1"/>
<feature type="transmembrane region" description="Helical" evidence="2">
    <location>
        <begin position="301"/>
        <end position="319"/>
    </location>
</feature>
<dbReference type="EMBL" id="AP012547">
    <property type="protein sequence ID" value="BAO30566.1"/>
    <property type="molecule type" value="Genomic_DNA"/>
</dbReference>
<name>W0SIW1_9PROT</name>
<feature type="transmembrane region" description="Helical" evidence="2">
    <location>
        <begin position="366"/>
        <end position="385"/>
    </location>
</feature>
<dbReference type="KEGG" id="shd:SUTH_02787"/>
<evidence type="ECO:0000256" key="1">
    <source>
        <dbReference type="SAM" id="MobiDB-lite"/>
    </source>
</evidence>
<evidence type="ECO:0000313" key="4">
    <source>
        <dbReference type="Proteomes" id="UP000031637"/>
    </source>
</evidence>
<feature type="region of interest" description="Disordered" evidence="1">
    <location>
        <begin position="491"/>
        <end position="511"/>
    </location>
</feature>
<keyword evidence="2" id="KW-1133">Transmembrane helix</keyword>
<keyword evidence="2" id="KW-0472">Membrane</keyword>
<reference evidence="3 4" key="1">
    <citation type="journal article" date="2014" name="Syst. Appl. Microbiol.">
        <title>Complete genomes of freshwater sulfur oxidizers Sulfuricella denitrificans skB26 and Sulfuritalea hydrogenivorans sk43H: genetic insights into the sulfur oxidation pathway of betaproteobacteria.</title>
        <authorList>
            <person name="Watanabe T."/>
            <person name="Kojima H."/>
            <person name="Fukui M."/>
        </authorList>
    </citation>
    <scope>NUCLEOTIDE SEQUENCE [LARGE SCALE GENOMIC DNA]</scope>
    <source>
        <strain evidence="3">DSM22779</strain>
    </source>
</reference>
<feature type="transmembrane region" description="Helical" evidence="2">
    <location>
        <begin position="72"/>
        <end position="95"/>
    </location>
</feature>
<feature type="transmembrane region" description="Helical" evidence="2">
    <location>
        <begin position="21"/>
        <end position="38"/>
    </location>
</feature>
<feature type="transmembrane region" description="Helical" evidence="2">
    <location>
        <begin position="229"/>
        <end position="246"/>
    </location>
</feature>
<gene>
    <name evidence="3" type="ORF">SUTH_02787</name>
</gene>
<dbReference type="RefSeq" id="WP_052473649.1">
    <property type="nucleotide sequence ID" value="NZ_AP012547.1"/>
</dbReference>
<organism evidence="3 4">
    <name type="scientific">Sulfuritalea hydrogenivorans sk43H</name>
    <dbReference type="NCBI Taxonomy" id="1223802"/>
    <lineage>
        <taxon>Bacteria</taxon>
        <taxon>Pseudomonadati</taxon>
        <taxon>Pseudomonadota</taxon>
        <taxon>Betaproteobacteria</taxon>
        <taxon>Nitrosomonadales</taxon>
        <taxon>Sterolibacteriaceae</taxon>
        <taxon>Sulfuritalea</taxon>
    </lineage>
</organism>
<feature type="transmembrane region" description="Helical" evidence="2">
    <location>
        <begin position="340"/>
        <end position="360"/>
    </location>
</feature>
<feature type="transmembrane region" description="Helical" evidence="2">
    <location>
        <begin position="44"/>
        <end position="60"/>
    </location>
</feature>
<keyword evidence="4" id="KW-1185">Reference proteome</keyword>
<feature type="transmembrane region" description="Helical" evidence="2">
    <location>
        <begin position="180"/>
        <end position="209"/>
    </location>
</feature>
<dbReference type="HOGENOM" id="CLU_473999_0_0_4"/>
<accession>W0SIW1</accession>
<feature type="transmembrane region" description="Helical" evidence="2">
    <location>
        <begin position="423"/>
        <end position="440"/>
    </location>
</feature>